<protein>
    <submittedName>
        <fullName evidence="1">Uncharacterized protein</fullName>
    </submittedName>
</protein>
<accession>X1FB31</accession>
<evidence type="ECO:0000313" key="1">
    <source>
        <dbReference type="EMBL" id="GAH26599.1"/>
    </source>
</evidence>
<organism evidence="1">
    <name type="scientific">marine sediment metagenome</name>
    <dbReference type="NCBI Taxonomy" id="412755"/>
    <lineage>
        <taxon>unclassified sequences</taxon>
        <taxon>metagenomes</taxon>
        <taxon>ecological metagenomes</taxon>
    </lineage>
</organism>
<name>X1FB31_9ZZZZ</name>
<feature type="non-terminal residue" evidence="1">
    <location>
        <position position="165"/>
    </location>
</feature>
<comment type="caution">
    <text evidence="1">The sequence shown here is derived from an EMBL/GenBank/DDBJ whole genome shotgun (WGS) entry which is preliminary data.</text>
</comment>
<dbReference type="InterPro" id="IPR010412">
    <property type="entry name" value="DUF1007"/>
</dbReference>
<dbReference type="EMBL" id="BARU01003712">
    <property type="protein sequence ID" value="GAH26599.1"/>
    <property type="molecule type" value="Genomic_DNA"/>
</dbReference>
<sequence length="165" mass="19519">MFIDYTVNFVFDQNGVAGIETEWIFDEMYSSILIQDYDANKDGKFSDREIITIKQDAFSNLENYNYFIYLSINSKNFKVKSIENFSVDVYDNKVIYSFFIPWVVPATPSYKKIEICMYDETYYVDLLPLGDDPVRFTNEGSIDYEIKVFEDTKESRDYGEIYPYS</sequence>
<reference evidence="1" key="1">
    <citation type="journal article" date="2014" name="Front. Microbiol.">
        <title>High frequency of phylogenetically diverse reductive dehalogenase-homologous genes in deep subseafloor sedimentary metagenomes.</title>
        <authorList>
            <person name="Kawai M."/>
            <person name="Futagami T."/>
            <person name="Toyoda A."/>
            <person name="Takaki Y."/>
            <person name="Nishi S."/>
            <person name="Hori S."/>
            <person name="Arai W."/>
            <person name="Tsubouchi T."/>
            <person name="Morono Y."/>
            <person name="Uchiyama I."/>
            <person name="Ito T."/>
            <person name="Fujiyama A."/>
            <person name="Inagaki F."/>
            <person name="Takami H."/>
        </authorList>
    </citation>
    <scope>NUCLEOTIDE SEQUENCE</scope>
    <source>
        <strain evidence="1">Expedition CK06-06</strain>
    </source>
</reference>
<proteinExistence type="predicted"/>
<dbReference type="AlphaFoldDB" id="X1FB31"/>
<dbReference type="Pfam" id="PF06226">
    <property type="entry name" value="DUF1007"/>
    <property type="match status" value="1"/>
</dbReference>
<gene>
    <name evidence="1" type="ORF">S03H2_07865</name>
</gene>